<dbReference type="RefSeq" id="WP_006210660.1">
    <property type="nucleotide sequence ID" value="NZ_ADHJ01000031.1"/>
</dbReference>
<evidence type="ECO:0000313" key="1">
    <source>
        <dbReference type="EMBL" id="EFU40530.1"/>
    </source>
</evidence>
<evidence type="ECO:0000313" key="2">
    <source>
        <dbReference type="Proteomes" id="UP000003094"/>
    </source>
</evidence>
<dbReference type="AlphaFoldDB" id="A0A2R9ST27"/>
<comment type="caution">
    <text evidence="1">The sequence shown here is derived from an EMBL/GenBank/DDBJ whole genome shotgun (WGS) entry which is preliminary data.</text>
</comment>
<dbReference type="EMBL" id="ADHJ01000031">
    <property type="protein sequence ID" value="EFU40530.1"/>
    <property type="molecule type" value="Genomic_DNA"/>
</dbReference>
<sequence>MTSSKGAEYSVNGGAWISLPFDQQVKFQSGDVVEVREATRGVFPAGEIETYRF</sequence>
<name>A0A2R9ST27_9BACL</name>
<accession>A0A2R9ST27</accession>
<dbReference type="Proteomes" id="UP000003094">
    <property type="component" value="Unassembled WGS sequence"/>
</dbReference>
<proteinExistence type="predicted"/>
<reference evidence="1 2" key="1">
    <citation type="journal article" date="2010" name="BMC Genomics">
        <title>Genome sequence of the pattern forming Paenibacillus vortex bacterium reveals potential for thriving in complex environments.</title>
        <authorList>
            <person name="Sirota-Madi A."/>
            <person name="Olender T."/>
            <person name="Helman Y."/>
            <person name="Ingham C."/>
            <person name="Brainis I."/>
            <person name="Roth D."/>
            <person name="Hagi E."/>
            <person name="Brodsky L."/>
            <person name="Leshkowitz D."/>
            <person name="Galatenko V."/>
            <person name="Nikolaev V."/>
            <person name="Mugasimangalam R.C."/>
            <person name="Bransburg-Zabary S."/>
            <person name="Gutnick D.L."/>
            <person name="Lancet D."/>
            <person name="Ben-Jacob E."/>
        </authorList>
    </citation>
    <scope>NUCLEOTIDE SEQUENCE [LARGE SCALE GENOMIC DNA]</scope>
    <source>
        <strain evidence="1 2">V453</strain>
    </source>
</reference>
<protein>
    <submittedName>
        <fullName evidence="1">Uncharacterized protein</fullName>
    </submittedName>
</protein>
<dbReference type="KEGG" id="pvo:PVOR_19154"/>
<gene>
    <name evidence="1" type="ORF">PVOR_19154</name>
</gene>
<organism evidence="1 2">
    <name type="scientific">Paenibacillus vortex V453</name>
    <dbReference type="NCBI Taxonomy" id="715225"/>
    <lineage>
        <taxon>Bacteria</taxon>
        <taxon>Bacillati</taxon>
        <taxon>Bacillota</taxon>
        <taxon>Bacilli</taxon>
        <taxon>Bacillales</taxon>
        <taxon>Paenibacillaceae</taxon>
        <taxon>Paenibacillus</taxon>
    </lineage>
</organism>
<keyword evidence="2" id="KW-1185">Reference proteome</keyword>